<dbReference type="FunFam" id="1.10.1200.10:FF:000016">
    <property type="entry name" value="Non-ribosomal peptide synthase"/>
    <property type="match status" value="2"/>
</dbReference>
<dbReference type="InterPro" id="IPR006162">
    <property type="entry name" value="Ppantetheine_attach_site"/>
</dbReference>
<dbReference type="Pfam" id="PF00501">
    <property type="entry name" value="AMP-binding"/>
    <property type="match status" value="2"/>
</dbReference>
<dbReference type="FunFam" id="3.30.300.30:FF:000010">
    <property type="entry name" value="Enterobactin synthetase component F"/>
    <property type="match status" value="2"/>
</dbReference>
<dbReference type="Pfam" id="PF13193">
    <property type="entry name" value="AMP-binding_C"/>
    <property type="match status" value="2"/>
</dbReference>
<dbReference type="PROSITE" id="PS50075">
    <property type="entry name" value="CARRIER"/>
    <property type="match status" value="2"/>
</dbReference>
<evidence type="ECO:0000313" key="8">
    <source>
        <dbReference type="Proteomes" id="UP001162889"/>
    </source>
</evidence>
<dbReference type="FunFam" id="3.40.50.12780:FF:000012">
    <property type="entry name" value="Non-ribosomal peptide synthetase"/>
    <property type="match status" value="2"/>
</dbReference>
<dbReference type="GO" id="GO:0005737">
    <property type="term" value="C:cytoplasm"/>
    <property type="evidence" value="ECO:0007669"/>
    <property type="project" value="TreeGrafter"/>
</dbReference>
<dbReference type="EMBL" id="JALJZU010000021">
    <property type="protein sequence ID" value="MCP2012535.1"/>
    <property type="molecule type" value="Genomic_DNA"/>
</dbReference>
<keyword evidence="8" id="KW-1185">Reference proteome</keyword>
<evidence type="ECO:0000313" key="5">
    <source>
        <dbReference type="EMBL" id="MBV6325446.1"/>
    </source>
</evidence>
<reference evidence="6" key="2">
    <citation type="submission" date="2022-03" db="EMBL/GenBank/DDBJ databases">
        <title>Genome Encyclopedia of Bacteria and Archaea VI: Functional Genomics of Type Strains.</title>
        <authorList>
            <person name="Whitman W."/>
        </authorList>
    </citation>
    <scope>NUCLEOTIDE SEQUENCE</scope>
    <source>
        <strain evidence="6">HSC-15S17</strain>
    </source>
</reference>
<feature type="domain" description="Carrier" evidence="4">
    <location>
        <begin position="1072"/>
        <end position="1147"/>
    </location>
</feature>
<dbReference type="Pfam" id="PF18563">
    <property type="entry name" value="TubC_N"/>
    <property type="match status" value="1"/>
</dbReference>
<evidence type="ECO:0000256" key="3">
    <source>
        <dbReference type="ARBA" id="ARBA00022553"/>
    </source>
</evidence>
<dbReference type="InterPro" id="IPR001242">
    <property type="entry name" value="Condensation_dom"/>
</dbReference>
<dbReference type="CDD" id="cd19544">
    <property type="entry name" value="E-C_NRPS"/>
    <property type="match status" value="1"/>
</dbReference>
<sequence>MTMQPLYARLQSLRVTLGVDDGELTIKAPPGALDQDTLGLLRQHKPALIAALAAGQAPAALLHPAAAATIAITPALLPLVALTQDEIDLIVDSVPDGAANIQDIYPLAPLQEGILFHHLLGGEGDAYIIRSSFAFDGRQRLDAFLDALQRVVARHDILRSSMRWDGLSTPVQVVQRRAPLPVHTLTAEAGGDALAQLQRHTDPRRLRMDLQRAPLIAAYVMADPQAGEWLLTLLNHHLVSDHLTLEFIIAEVQALLEGRGDSLPAPLPYRNFIAQAGAVPAAAHEEYFRRRLADIDEPTAPFGLLDVQHDGQRIGEARLRLDPALALRVREGARRHGVTAAVLFHTAWAQVLAQCCGRDDVVFGTVLSGRLQGADGAGQVLGMFINTLPLRISLGARPIGQVVRDSYRDLGELLVHEQASLALAQRCSGVAAPQPLFTTLLNYRHSQGGAAGQDAGRAWQGMRAIAAEERSNYPVTVSVDDFGDGFALTALCAAGIDPQRMAGYLLTALEALSAALAQQPDQPAHALSILPPAERRRLLEDFNDSAADYPREQLIHQLFEANAAARPDATALVFEDRRLAYGELNRRANRLARRLLALGVRPGQRVALCAGRGLEMVVGLLAILKAGAAYVPLDPAYPADRLAYMLADSAPVALLTEAHRRDSLPAGAPPLLLLDADPGDGDGDGDDLNPDPAALGLHAGHLAYIIYTSGSTGRPKGVAVQHRPVINLFDWVNRRFGVGPGDTLLLTTSLCFDLSVYDIFGLLAAGGTVHIASSDDIADPRRLLRLIDDAAITFWDSAPAVFAQLLPLLAERAGQPPNQTLRLAFFSGDWIPLELPPRLRRAYARCEVISLGGATEATVWSNFHPVGEPDPAWVSIPYGRPIQNARYHVLDRHLQPCPLGVPGDLYIAGECLSAGYFGQPALTAERYPRDPFTAAADARMYRTGDRARYWDDGTLEFLGRSDFQVKIRGFRIELGEIEARLAACDGVREALVIAREDSPGDKRLVAYLTAQAGAAPQAAALRAQLALTLAEYMLPSAFVTLERFPLTSNGKLDRRALPAPDHSAVATRAYEAPEGAVEVALAGLWSELLGLTRVGRHDQFFELGGHSLLAVRLVSRLRQQLGVELPLRALFEQPTLAGLAAAVALAGRASGGAIAGADRGQPLPLSWAQQRLWFLARLDPAGSMAYHMPAALRLRGALERAVLQATLDRVVARHESLRTSFADGADGPVQRIGAADSGFALAWRDLRGLGGQEQEAAVARIGADEACQPFDLAAGPLLRGQLLCLADDDHLLLLTQHHIVTDAWSIGVLVREVSALYTAFHQGLADPLPPLAIQYADYAAWQRRWLGTAALQAQTAFWRAHLDGAPALLELPLDRPRPALQSHAGASVPLAIPAPLAAGLRALAVRHGATLFMTLLTGWAALLARLSGQDDIVVGTPVAHRGRAELEGLIGFFVNTLALRVRLDQQSSADTLLARVKADTLAAYEHQDLPFEQLVEALRPPRSMRHSPVFQTMLSLDNTAGGGALALPGLTLAPHATPRTTSHFELSLALADDGATIAGSLDYASDLFDHATVERYAGYLLQLLAAMVAAPARPLADLPLLDAAQRRQLLAGFNASATAATPASALLQQQFEARAAARPDAPALVRGDQRLSYGELNRRANRLAHRLLAHGVRPDQRVAVCTDDGVALVTAMLAILKAGGAYVPLDPSYPDQRIAHMLADSAPVLLLADAAQRRRLPTPGPAVLALEAAQGLPPEGQGEADDERNPDPAQLGLTARHLAYVIYTSGSTGNPKGVMLEHAGLANFGASHYRLFDITPDSRLLQFAAFGFDASISEIAMTLCAGASLYLREQAAYSAASLGLALRRHAISHLILAPTVVEALLAAADPGPLTLIVVGEACPPALARAWSSRLRLFNAYGPTESTICATVYRCAPHFQLQQVPIGRPIPHTPVYILDARGQPVPPGVIGELCIGGAGVARGYLHQPALSAQHFVADPFGADPGARLYRSGDLGRWLADGNIEYLGRNDGQVKLRGLRIELGEIETRLAACAGVRAALVLARSDRPGEPRLVAYLLAQPDATPDPAALRAQLGAELPSYMLPSAFVTLAEFPLGPNGKLDRNALPAPDSEALPARHYSAPRGEVETALAALWQELLALRQVGRDAHFFELGGHSLMAAQLLVRVRDAFGVTLALRQVFEQPSLAAMAAAITSLQYATYLGEDLDTMRDSLDGLSKEELLAMLAKDAP</sequence>
<dbReference type="FunFam" id="2.30.38.10:FF:000001">
    <property type="entry name" value="Non-ribosomal peptide synthetase PvdI"/>
    <property type="match status" value="1"/>
</dbReference>
<comment type="cofactor">
    <cofactor evidence="1">
        <name>pantetheine 4'-phosphate</name>
        <dbReference type="ChEBI" id="CHEBI:47942"/>
    </cofactor>
</comment>
<dbReference type="InterPro" id="IPR000873">
    <property type="entry name" value="AMP-dep_synth/lig_dom"/>
</dbReference>
<dbReference type="InterPro" id="IPR020845">
    <property type="entry name" value="AMP-binding_CS"/>
</dbReference>
<dbReference type="InterPro" id="IPR025110">
    <property type="entry name" value="AMP-bd_C"/>
</dbReference>
<dbReference type="Proteomes" id="UP001155901">
    <property type="component" value="Unassembled WGS sequence"/>
</dbReference>
<dbReference type="InterPro" id="IPR041464">
    <property type="entry name" value="TubC_N"/>
</dbReference>
<dbReference type="Proteomes" id="UP001162889">
    <property type="component" value="Unassembled WGS sequence"/>
</dbReference>
<dbReference type="GO" id="GO:0031177">
    <property type="term" value="F:phosphopantetheine binding"/>
    <property type="evidence" value="ECO:0007669"/>
    <property type="project" value="InterPro"/>
</dbReference>
<evidence type="ECO:0000259" key="4">
    <source>
        <dbReference type="PROSITE" id="PS50075"/>
    </source>
</evidence>
<dbReference type="PROSITE" id="PS00012">
    <property type="entry name" value="PHOSPHOPANTETHEINE"/>
    <property type="match status" value="2"/>
</dbReference>
<dbReference type="NCBIfam" id="TIGR01733">
    <property type="entry name" value="AA-adenyl-dom"/>
    <property type="match status" value="2"/>
</dbReference>
<dbReference type="FunFam" id="3.30.559.10:FF:000012">
    <property type="entry name" value="Non-ribosomal peptide synthetase"/>
    <property type="match status" value="1"/>
</dbReference>
<comment type="caution">
    <text evidence="5">The sequence shown here is derived from an EMBL/GenBank/DDBJ whole genome shotgun (WGS) entry which is preliminary data.</text>
</comment>
<evidence type="ECO:0000313" key="6">
    <source>
        <dbReference type="EMBL" id="MCP2012535.1"/>
    </source>
</evidence>
<gene>
    <name evidence="5" type="ORF">KVP70_31520</name>
    <name evidence="6" type="ORF">L1274_006300</name>
</gene>
<dbReference type="Pfam" id="PF00550">
    <property type="entry name" value="PP-binding"/>
    <property type="match status" value="2"/>
</dbReference>
<evidence type="ECO:0000256" key="1">
    <source>
        <dbReference type="ARBA" id="ARBA00001957"/>
    </source>
</evidence>
<proteinExistence type="predicted"/>
<reference evidence="5" key="1">
    <citation type="submission" date="2021-07" db="EMBL/GenBank/DDBJ databases">
        <title>Characterization of violacein-producing bacteria and related species.</title>
        <authorList>
            <person name="Wilson H.S."/>
            <person name="De Leon M.E."/>
        </authorList>
    </citation>
    <scope>NUCLEOTIDE SEQUENCE</scope>
    <source>
        <strain evidence="5">HSC-15S17</strain>
    </source>
</reference>
<dbReference type="Pfam" id="PF00668">
    <property type="entry name" value="Condensation"/>
    <property type="match status" value="2"/>
</dbReference>
<dbReference type="InterPro" id="IPR009081">
    <property type="entry name" value="PP-bd_ACP"/>
</dbReference>
<name>A0AA41HJS2_9BURK</name>
<dbReference type="NCBIfam" id="NF003417">
    <property type="entry name" value="PRK04813.1"/>
    <property type="match status" value="2"/>
</dbReference>
<dbReference type="GO" id="GO:0043041">
    <property type="term" value="P:amino acid activation for nonribosomal peptide biosynthetic process"/>
    <property type="evidence" value="ECO:0007669"/>
    <property type="project" value="TreeGrafter"/>
</dbReference>
<protein>
    <submittedName>
        <fullName evidence="5">Amino acid adenylation domain-containing protein</fullName>
    </submittedName>
</protein>
<dbReference type="GO" id="GO:0072330">
    <property type="term" value="P:monocarboxylic acid biosynthetic process"/>
    <property type="evidence" value="ECO:0007669"/>
    <property type="project" value="UniProtKB-ARBA"/>
</dbReference>
<dbReference type="RefSeq" id="WP_217946325.1">
    <property type="nucleotide sequence ID" value="NZ_JAHTGR010000032.1"/>
</dbReference>
<dbReference type="CDD" id="cd19531">
    <property type="entry name" value="LCL_NRPS-like"/>
    <property type="match status" value="1"/>
</dbReference>
<dbReference type="PROSITE" id="PS00455">
    <property type="entry name" value="AMP_BINDING"/>
    <property type="match status" value="2"/>
</dbReference>
<dbReference type="EMBL" id="JAHTGR010000032">
    <property type="protein sequence ID" value="MBV6325446.1"/>
    <property type="molecule type" value="Genomic_DNA"/>
</dbReference>
<dbReference type="FunFam" id="3.40.50.980:FF:000001">
    <property type="entry name" value="Non-ribosomal peptide synthetase"/>
    <property type="match status" value="2"/>
</dbReference>
<dbReference type="InterPro" id="IPR020806">
    <property type="entry name" value="PKS_PP-bd"/>
</dbReference>
<evidence type="ECO:0000256" key="2">
    <source>
        <dbReference type="ARBA" id="ARBA00022450"/>
    </source>
</evidence>
<feature type="domain" description="Carrier" evidence="4">
    <location>
        <begin position="2135"/>
        <end position="2210"/>
    </location>
</feature>
<dbReference type="SMART" id="SM00823">
    <property type="entry name" value="PKS_PP"/>
    <property type="match status" value="2"/>
</dbReference>
<keyword evidence="2" id="KW-0596">Phosphopantetheine</keyword>
<dbReference type="PANTHER" id="PTHR45527">
    <property type="entry name" value="NONRIBOSOMAL PEPTIDE SYNTHETASE"/>
    <property type="match status" value="1"/>
</dbReference>
<dbReference type="GO" id="GO:0003824">
    <property type="term" value="F:catalytic activity"/>
    <property type="evidence" value="ECO:0007669"/>
    <property type="project" value="InterPro"/>
</dbReference>
<evidence type="ECO:0000313" key="7">
    <source>
        <dbReference type="Proteomes" id="UP001155901"/>
    </source>
</evidence>
<dbReference type="GO" id="GO:0044550">
    <property type="term" value="P:secondary metabolite biosynthetic process"/>
    <property type="evidence" value="ECO:0007669"/>
    <property type="project" value="UniProtKB-ARBA"/>
</dbReference>
<dbReference type="InterPro" id="IPR010071">
    <property type="entry name" value="AA_adenyl_dom"/>
</dbReference>
<dbReference type="CDD" id="cd05930">
    <property type="entry name" value="A_NRPS"/>
    <property type="match status" value="2"/>
</dbReference>
<accession>A0AA41HJS2</accession>
<organism evidence="5 7">
    <name type="scientific">Duganella violaceipulchra</name>
    <dbReference type="NCBI Taxonomy" id="2849652"/>
    <lineage>
        <taxon>Bacteria</taxon>
        <taxon>Pseudomonadati</taxon>
        <taxon>Pseudomonadota</taxon>
        <taxon>Betaproteobacteria</taxon>
        <taxon>Burkholderiales</taxon>
        <taxon>Oxalobacteraceae</taxon>
        <taxon>Telluria group</taxon>
        <taxon>Duganella</taxon>
    </lineage>
</organism>
<keyword evidence="3" id="KW-0597">Phosphoprotein</keyword>
<dbReference type="PANTHER" id="PTHR45527:SF1">
    <property type="entry name" value="FATTY ACID SYNTHASE"/>
    <property type="match status" value="1"/>
</dbReference>